<dbReference type="InterPro" id="IPR001660">
    <property type="entry name" value="SAM"/>
</dbReference>
<evidence type="ECO:0000259" key="1">
    <source>
        <dbReference type="Pfam" id="PF07647"/>
    </source>
</evidence>
<proteinExistence type="predicted"/>
<organism evidence="2 3">
    <name type="scientific">Dorcoceras hygrometricum</name>
    <dbReference type="NCBI Taxonomy" id="472368"/>
    <lineage>
        <taxon>Eukaryota</taxon>
        <taxon>Viridiplantae</taxon>
        <taxon>Streptophyta</taxon>
        <taxon>Embryophyta</taxon>
        <taxon>Tracheophyta</taxon>
        <taxon>Spermatophyta</taxon>
        <taxon>Magnoliopsida</taxon>
        <taxon>eudicotyledons</taxon>
        <taxon>Gunneridae</taxon>
        <taxon>Pentapetalae</taxon>
        <taxon>asterids</taxon>
        <taxon>lamiids</taxon>
        <taxon>Lamiales</taxon>
        <taxon>Gesneriaceae</taxon>
        <taxon>Didymocarpoideae</taxon>
        <taxon>Trichosporeae</taxon>
        <taxon>Loxocarpinae</taxon>
        <taxon>Dorcoceras</taxon>
    </lineage>
</organism>
<dbReference type="SUPFAM" id="SSF47769">
    <property type="entry name" value="SAM/Pointed domain"/>
    <property type="match status" value="1"/>
</dbReference>
<dbReference type="EMBL" id="KV020624">
    <property type="protein sequence ID" value="KZV14428.1"/>
    <property type="molecule type" value="Genomic_DNA"/>
</dbReference>
<evidence type="ECO:0000313" key="3">
    <source>
        <dbReference type="Proteomes" id="UP000250235"/>
    </source>
</evidence>
<feature type="domain" description="SAM" evidence="1">
    <location>
        <begin position="18"/>
        <end position="58"/>
    </location>
</feature>
<dbReference type="CDD" id="cd09487">
    <property type="entry name" value="SAM_superfamily"/>
    <property type="match status" value="1"/>
</dbReference>
<dbReference type="InterPro" id="IPR013761">
    <property type="entry name" value="SAM/pointed_sf"/>
</dbReference>
<dbReference type="PANTHER" id="PTHR33915">
    <property type="entry name" value="OSJNBA0033G05.11 PROTEIN"/>
    <property type="match status" value="1"/>
</dbReference>
<dbReference type="Proteomes" id="UP000250235">
    <property type="component" value="Unassembled WGS sequence"/>
</dbReference>
<dbReference type="Gene3D" id="1.10.150.50">
    <property type="entry name" value="Transcription Factor, Ets-1"/>
    <property type="match status" value="1"/>
</dbReference>
<evidence type="ECO:0000313" key="2">
    <source>
        <dbReference type="EMBL" id="KZV14428.1"/>
    </source>
</evidence>
<dbReference type="Pfam" id="PF07647">
    <property type="entry name" value="SAM_2"/>
    <property type="match status" value="1"/>
</dbReference>
<dbReference type="PANTHER" id="PTHR33915:SF3">
    <property type="entry name" value="STERILE ALPHA MOTIF (SAM) DOMAIN PROTEIN"/>
    <property type="match status" value="1"/>
</dbReference>
<gene>
    <name evidence="2" type="ORF">F511_43253</name>
</gene>
<reference evidence="2 3" key="1">
    <citation type="journal article" date="2015" name="Proc. Natl. Acad. Sci. U.S.A.">
        <title>The resurrection genome of Boea hygrometrica: A blueprint for survival of dehydration.</title>
        <authorList>
            <person name="Xiao L."/>
            <person name="Yang G."/>
            <person name="Zhang L."/>
            <person name="Yang X."/>
            <person name="Zhao S."/>
            <person name="Ji Z."/>
            <person name="Zhou Q."/>
            <person name="Hu M."/>
            <person name="Wang Y."/>
            <person name="Chen M."/>
            <person name="Xu Y."/>
            <person name="Jin H."/>
            <person name="Xiao X."/>
            <person name="Hu G."/>
            <person name="Bao F."/>
            <person name="Hu Y."/>
            <person name="Wan P."/>
            <person name="Li L."/>
            <person name="Deng X."/>
            <person name="Kuang T."/>
            <person name="Xiang C."/>
            <person name="Zhu J.K."/>
            <person name="Oliver M.J."/>
            <person name="He Y."/>
        </authorList>
    </citation>
    <scope>NUCLEOTIDE SEQUENCE [LARGE SCALE GENOMIC DNA]</scope>
    <source>
        <strain evidence="3">cv. XS01</strain>
    </source>
</reference>
<dbReference type="OrthoDB" id="1887912at2759"/>
<protein>
    <recommendedName>
        <fullName evidence="1">SAM domain-containing protein</fullName>
    </recommendedName>
</protein>
<name>A0A2Z6ZYN0_9LAMI</name>
<keyword evidence="3" id="KW-1185">Reference proteome</keyword>
<dbReference type="AlphaFoldDB" id="A0A2Z6ZYN0"/>
<sequence length="241" mass="27583">MDWHSWLSKSSLEPTFIHEYALNFTRNELQEDDLAYFNHEFLQSIGINIAKHRLEIIKLALKELRGKPNGISRIILAMKNAKNLFTSNIVKWGSHKNLQQYPVSGFSPFRTPCNPSRRRIDGGKDKGRIHMSIMRSGPLERRVQEKFLVTSRSWSGSGPVNGKIQERLWSPHVTRPMEGKGRDQRMGFTCRSPAVSGPMDRFGLSPKVSPFNAYDNSTENLGVDCGDQSLWYLMFQDIKPT</sequence>
<accession>A0A2Z6ZYN0</accession>